<evidence type="ECO:0000313" key="2">
    <source>
        <dbReference type="EMBL" id="KAJ3569418.1"/>
    </source>
</evidence>
<feature type="signal peptide" evidence="1">
    <location>
        <begin position="1"/>
        <end position="19"/>
    </location>
</feature>
<accession>A0A9W8TKP9</accession>
<organism evidence="2 3">
    <name type="scientific">Xylaria arbuscula</name>
    <dbReference type="NCBI Taxonomy" id="114810"/>
    <lineage>
        <taxon>Eukaryota</taxon>
        <taxon>Fungi</taxon>
        <taxon>Dikarya</taxon>
        <taxon>Ascomycota</taxon>
        <taxon>Pezizomycotina</taxon>
        <taxon>Sordariomycetes</taxon>
        <taxon>Xylariomycetidae</taxon>
        <taxon>Xylariales</taxon>
        <taxon>Xylariaceae</taxon>
        <taxon>Xylaria</taxon>
    </lineage>
</organism>
<dbReference type="EMBL" id="JANPWZ010001037">
    <property type="protein sequence ID" value="KAJ3569418.1"/>
    <property type="molecule type" value="Genomic_DNA"/>
</dbReference>
<dbReference type="VEuPathDB" id="FungiDB:F4678DRAFT_303977"/>
<proteinExistence type="predicted"/>
<dbReference type="Proteomes" id="UP001148614">
    <property type="component" value="Unassembled WGS sequence"/>
</dbReference>
<evidence type="ECO:0000256" key="1">
    <source>
        <dbReference type="SAM" id="SignalP"/>
    </source>
</evidence>
<comment type="caution">
    <text evidence="2">The sequence shown here is derived from an EMBL/GenBank/DDBJ whole genome shotgun (WGS) entry which is preliminary data.</text>
</comment>
<keyword evidence="3" id="KW-1185">Reference proteome</keyword>
<name>A0A9W8TKP9_9PEZI</name>
<sequence length="111" mass="11692">MQFTNFLVAGLGLIAGAQAQPVEERVPVAHLTFHGGPASYTLSVPVKWLPSANHFANTIDKDNGISVDSIDSPDYDALHKCTFYTSGPKTLTGSSTHITVGPPQPILGVSC</sequence>
<gene>
    <name evidence="2" type="ORF">NPX13_g6094</name>
</gene>
<protein>
    <submittedName>
        <fullName evidence="2">Uncharacterized protein</fullName>
    </submittedName>
</protein>
<feature type="chain" id="PRO_5040943349" evidence="1">
    <location>
        <begin position="20"/>
        <end position="111"/>
    </location>
</feature>
<evidence type="ECO:0000313" key="3">
    <source>
        <dbReference type="Proteomes" id="UP001148614"/>
    </source>
</evidence>
<reference evidence="2" key="1">
    <citation type="submission" date="2022-07" db="EMBL/GenBank/DDBJ databases">
        <title>Genome Sequence of Xylaria arbuscula.</title>
        <authorList>
            <person name="Buettner E."/>
        </authorList>
    </citation>
    <scope>NUCLEOTIDE SEQUENCE</scope>
    <source>
        <strain evidence="2">VT107</strain>
    </source>
</reference>
<keyword evidence="1" id="KW-0732">Signal</keyword>
<dbReference type="AlphaFoldDB" id="A0A9W8TKP9"/>